<dbReference type="EMBL" id="VUMT01000004">
    <property type="protein sequence ID" value="MSS63055.1"/>
    <property type="molecule type" value="Genomic_DNA"/>
</dbReference>
<reference evidence="15 16" key="1">
    <citation type="submission" date="2019-08" db="EMBL/GenBank/DDBJ databases">
        <title>In-depth cultivation of the pig gut microbiome towards novel bacterial diversity and tailored functional studies.</title>
        <authorList>
            <person name="Wylensek D."/>
            <person name="Hitch T.C.A."/>
            <person name="Clavel T."/>
        </authorList>
    </citation>
    <scope>NUCLEOTIDE SEQUENCE [LARGE SCALE GENOMIC DNA]</scope>
    <source>
        <strain evidence="15 16">WCA-693-APC-MOT-I</strain>
    </source>
</reference>
<dbReference type="PANTHER" id="PTHR43024:SF1">
    <property type="entry name" value="UDP-N-ACETYLMURAMOYL-TRIPEPTIDE--D-ALANYL-D-ALANINE LIGASE"/>
    <property type="match status" value="1"/>
</dbReference>
<dbReference type="GO" id="GO:0047480">
    <property type="term" value="F:UDP-N-acetylmuramoyl-tripeptide-D-alanyl-D-alanine ligase activity"/>
    <property type="evidence" value="ECO:0007669"/>
    <property type="project" value="UniProtKB-UniRule"/>
</dbReference>
<keyword evidence="16" id="KW-1185">Reference proteome</keyword>
<dbReference type="SUPFAM" id="SSF53244">
    <property type="entry name" value="MurD-like peptide ligases, peptide-binding domain"/>
    <property type="match status" value="1"/>
</dbReference>
<dbReference type="PANTHER" id="PTHR43024">
    <property type="entry name" value="UDP-N-ACETYLMURAMOYL-TRIPEPTIDE--D-ALANYL-D-ALANINE LIGASE"/>
    <property type="match status" value="1"/>
</dbReference>
<dbReference type="InterPro" id="IPR000713">
    <property type="entry name" value="Mur_ligase_N"/>
</dbReference>
<dbReference type="AlphaFoldDB" id="A0A6L5XW59"/>
<evidence type="ECO:0000256" key="5">
    <source>
        <dbReference type="ARBA" id="ARBA00022840"/>
    </source>
</evidence>
<dbReference type="InterPro" id="IPR004101">
    <property type="entry name" value="Mur_ligase_C"/>
</dbReference>
<dbReference type="GO" id="GO:0009252">
    <property type="term" value="P:peptidoglycan biosynthetic process"/>
    <property type="evidence" value="ECO:0007669"/>
    <property type="project" value="UniProtKB-UniRule"/>
</dbReference>
<evidence type="ECO:0000256" key="2">
    <source>
        <dbReference type="ARBA" id="ARBA00022598"/>
    </source>
</evidence>
<evidence type="ECO:0000256" key="1">
    <source>
        <dbReference type="ARBA" id="ARBA00022490"/>
    </source>
</evidence>
<comment type="similarity">
    <text evidence="10">Belongs to the MurCDEF family. MurF subfamily.</text>
</comment>
<evidence type="ECO:0000259" key="13">
    <source>
        <dbReference type="Pfam" id="PF02875"/>
    </source>
</evidence>
<keyword evidence="2 10" id="KW-0436">Ligase</keyword>
<name>A0A6L5XW59_9FIRM</name>
<evidence type="ECO:0000259" key="14">
    <source>
        <dbReference type="Pfam" id="PF08245"/>
    </source>
</evidence>
<feature type="domain" description="Mur ligase central" evidence="14">
    <location>
        <begin position="122"/>
        <end position="321"/>
    </location>
</feature>
<comment type="caution">
    <text evidence="15">The sequence shown here is derived from an EMBL/GenBank/DDBJ whole genome shotgun (WGS) entry which is preliminary data.</text>
</comment>
<keyword evidence="9 10" id="KW-0961">Cell wall biogenesis/degradation</keyword>
<keyword evidence="6 10" id="KW-0133">Cell shape</keyword>
<dbReference type="EC" id="6.3.2.10" evidence="10 11"/>
<comment type="catalytic activity">
    <reaction evidence="10 11">
        <text>D-alanyl-D-alanine + UDP-N-acetyl-alpha-D-muramoyl-L-alanyl-gamma-D-glutamyl-meso-2,6-diaminopimelate + ATP = UDP-N-acetyl-alpha-D-muramoyl-L-alanyl-gamma-D-glutamyl-meso-2,6-diaminopimeloyl-D-alanyl-D-alanine + ADP + phosphate + H(+)</text>
        <dbReference type="Rhea" id="RHEA:28374"/>
        <dbReference type="ChEBI" id="CHEBI:15378"/>
        <dbReference type="ChEBI" id="CHEBI:30616"/>
        <dbReference type="ChEBI" id="CHEBI:43474"/>
        <dbReference type="ChEBI" id="CHEBI:57822"/>
        <dbReference type="ChEBI" id="CHEBI:61386"/>
        <dbReference type="ChEBI" id="CHEBI:83905"/>
        <dbReference type="ChEBI" id="CHEBI:456216"/>
        <dbReference type="EC" id="6.3.2.10"/>
    </reaction>
</comment>
<evidence type="ECO:0000259" key="12">
    <source>
        <dbReference type="Pfam" id="PF01225"/>
    </source>
</evidence>
<keyword evidence="5 10" id="KW-0067">ATP-binding</keyword>
<comment type="function">
    <text evidence="10 11">Involved in cell wall formation. Catalyzes the final step in the synthesis of UDP-N-acetylmuramoyl-pentapeptide, the precursor of murein.</text>
</comment>
<organism evidence="15 16">
    <name type="scientific">Velocimicrobium porci</name>
    <dbReference type="NCBI Taxonomy" id="2606634"/>
    <lineage>
        <taxon>Bacteria</taxon>
        <taxon>Bacillati</taxon>
        <taxon>Bacillota</taxon>
        <taxon>Clostridia</taxon>
        <taxon>Lachnospirales</taxon>
        <taxon>Lachnospiraceae</taxon>
        <taxon>Velocimicrobium</taxon>
    </lineage>
</organism>
<evidence type="ECO:0000256" key="10">
    <source>
        <dbReference type="HAMAP-Rule" id="MF_02019"/>
    </source>
</evidence>
<keyword evidence="8 10" id="KW-0131">Cell cycle</keyword>
<feature type="binding site" evidence="10">
    <location>
        <begin position="124"/>
        <end position="130"/>
    </location>
    <ligand>
        <name>ATP</name>
        <dbReference type="ChEBI" id="CHEBI:30616"/>
    </ligand>
</feature>
<feature type="domain" description="Mur ligase C-terminal" evidence="13">
    <location>
        <begin position="344"/>
        <end position="473"/>
    </location>
</feature>
<dbReference type="Gene3D" id="3.90.190.20">
    <property type="entry name" value="Mur ligase, C-terminal domain"/>
    <property type="match status" value="1"/>
</dbReference>
<dbReference type="Proteomes" id="UP000482209">
    <property type="component" value="Unassembled WGS sequence"/>
</dbReference>
<evidence type="ECO:0000256" key="6">
    <source>
        <dbReference type="ARBA" id="ARBA00022960"/>
    </source>
</evidence>
<dbReference type="GO" id="GO:0051301">
    <property type="term" value="P:cell division"/>
    <property type="evidence" value="ECO:0007669"/>
    <property type="project" value="UniProtKB-KW"/>
</dbReference>
<keyword evidence="1 10" id="KW-0963">Cytoplasm</keyword>
<keyword evidence="3 10" id="KW-0132">Cell division</keyword>
<dbReference type="Gene3D" id="3.40.1390.10">
    <property type="entry name" value="MurE/MurF, N-terminal domain"/>
    <property type="match status" value="1"/>
</dbReference>
<evidence type="ECO:0000313" key="15">
    <source>
        <dbReference type="EMBL" id="MSS63055.1"/>
    </source>
</evidence>
<dbReference type="Pfam" id="PF02875">
    <property type="entry name" value="Mur_ligase_C"/>
    <property type="match status" value="1"/>
</dbReference>
<dbReference type="InterPro" id="IPR036565">
    <property type="entry name" value="Mur-like_cat_sf"/>
</dbReference>
<dbReference type="SUPFAM" id="SSF53623">
    <property type="entry name" value="MurD-like peptide ligases, catalytic domain"/>
    <property type="match status" value="1"/>
</dbReference>
<dbReference type="InterPro" id="IPR051046">
    <property type="entry name" value="MurCDEF_CellWall_CoF430Synth"/>
</dbReference>
<keyword evidence="7 10" id="KW-0573">Peptidoglycan synthesis</keyword>
<dbReference type="HAMAP" id="MF_02019">
    <property type="entry name" value="MurF"/>
    <property type="match status" value="1"/>
</dbReference>
<evidence type="ECO:0000256" key="3">
    <source>
        <dbReference type="ARBA" id="ARBA00022618"/>
    </source>
</evidence>
<dbReference type="SUPFAM" id="SSF63418">
    <property type="entry name" value="MurE/MurF N-terminal domain"/>
    <property type="match status" value="1"/>
</dbReference>
<evidence type="ECO:0000256" key="8">
    <source>
        <dbReference type="ARBA" id="ARBA00023306"/>
    </source>
</evidence>
<dbReference type="GO" id="GO:0005524">
    <property type="term" value="F:ATP binding"/>
    <property type="evidence" value="ECO:0007669"/>
    <property type="project" value="UniProtKB-UniRule"/>
</dbReference>
<dbReference type="GO" id="GO:0008360">
    <property type="term" value="P:regulation of cell shape"/>
    <property type="evidence" value="ECO:0007669"/>
    <property type="project" value="UniProtKB-KW"/>
</dbReference>
<dbReference type="InterPro" id="IPR035911">
    <property type="entry name" value="MurE/MurF_N"/>
</dbReference>
<dbReference type="InterPro" id="IPR036615">
    <property type="entry name" value="Mur_ligase_C_dom_sf"/>
</dbReference>
<keyword evidence="4 10" id="KW-0547">Nucleotide-binding</keyword>
<gene>
    <name evidence="10" type="primary">murF</name>
    <name evidence="15" type="ORF">FYJ58_04075</name>
</gene>
<evidence type="ECO:0000256" key="9">
    <source>
        <dbReference type="ARBA" id="ARBA00023316"/>
    </source>
</evidence>
<dbReference type="NCBIfam" id="TIGR01143">
    <property type="entry name" value="murF"/>
    <property type="match status" value="1"/>
</dbReference>
<dbReference type="Pfam" id="PF01225">
    <property type="entry name" value="Mur_ligase"/>
    <property type="match status" value="1"/>
</dbReference>
<dbReference type="Pfam" id="PF08245">
    <property type="entry name" value="Mur_ligase_M"/>
    <property type="match status" value="1"/>
</dbReference>
<dbReference type="RefSeq" id="WP_154517618.1">
    <property type="nucleotide sequence ID" value="NZ_VUMT01000004.1"/>
</dbReference>
<feature type="domain" description="Mur ligase N-terminal catalytic" evidence="12">
    <location>
        <begin position="25"/>
        <end position="107"/>
    </location>
</feature>
<dbReference type="Gene3D" id="3.40.1190.10">
    <property type="entry name" value="Mur-like, catalytic domain"/>
    <property type="match status" value="1"/>
</dbReference>
<evidence type="ECO:0000256" key="4">
    <source>
        <dbReference type="ARBA" id="ARBA00022741"/>
    </source>
</evidence>
<dbReference type="InterPro" id="IPR013221">
    <property type="entry name" value="Mur_ligase_cen"/>
</dbReference>
<comment type="subcellular location">
    <subcellularLocation>
        <location evidence="10 11">Cytoplasm</location>
    </subcellularLocation>
</comment>
<dbReference type="GO" id="GO:0005737">
    <property type="term" value="C:cytoplasm"/>
    <property type="evidence" value="ECO:0007669"/>
    <property type="project" value="UniProtKB-SubCell"/>
</dbReference>
<sequence length="487" mass="53814">MELLVKEIVNAVNGTLLTGSENQKVTSVGVNSKEIKEGALFVPIIGERVDGHQFIRNAFENGAVASFTSHHKTEKELLEDGDLGDTSEWNNRCVIYVEDTLQALQALGAYYRNLFTLPIIGITGSVGKTTTKEMISAALETKYHVLKTIGNMNSQIGLPLMMFYLEKDYDVAVIEMGMSEEGEMERLAKIARPDMAVMTNIGVSHIGQLGSKENIRKEKLNIINEFRPKSKLFLNGDDTLLLQINPKIEIPVTEKTAEKLADTECIFFGTEKACRFYGNNIKTEQGKTYFTLHYPDGTEEIELSVLGLHNVNNALVALAVAYHLGIKPAMAKEGLRTYQPIAMRGQIFEHKGIYIIDDTYNASPDSMKSGISVLLQMPQAKRHIAVLADVLELGEVSHSCHYEVGSYIASTKYKEAYTEEVVTIGKEAKAIKEAIETEGKGINARSFNSNQEAIAYLKTILKPGDAVLVKGSRGMHTDEIVDKLKAL</sequence>
<proteinExistence type="inferred from homology"/>
<evidence type="ECO:0000313" key="16">
    <source>
        <dbReference type="Proteomes" id="UP000482209"/>
    </source>
</evidence>
<accession>A0A6L5XW59</accession>
<dbReference type="InterPro" id="IPR005863">
    <property type="entry name" value="UDP-N-AcMur_synth"/>
</dbReference>
<evidence type="ECO:0000256" key="7">
    <source>
        <dbReference type="ARBA" id="ARBA00022984"/>
    </source>
</evidence>
<dbReference type="UniPathway" id="UPA00219"/>
<protein>
    <recommendedName>
        <fullName evidence="10 11">UDP-N-acetylmuramoyl-tripeptide--D-alanyl-D-alanine ligase</fullName>
        <ecNumber evidence="10 11">6.3.2.10</ecNumber>
    </recommendedName>
    <alternativeName>
        <fullName evidence="10">D-alanyl-D-alanine-adding enzyme</fullName>
    </alternativeName>
</protein>
<dbReference type="GO" id="GO:0071555">
    <property type="term" value="P:cell wall organization"/>
    <property type="evidence" value="ECO:0007669"/>
    <property type="project" value="UniProtKB-KW"/>
</dbReference>
<evidence type="ECO:0000256" key="11">
    <source>
        <dbReference type="RuleBase" id="RU004136"/>
    </source>
</evidence>
<comment type="pathway">
    <text evidence="10 11">Cell wall biogenesis; peptidoglycan biosynthesis.</text>
</comment>